<organism evidence="3 4">
    <name type="scientific">Clostridium butyricum</name>
    <dbReference type="NCBI Taxonomy" id="1492"/>
    <lineage>
        <taxon>Bacteria</taxon>
        <taxon>Bacillati</taxon>
        <taxon>Bacillota</taxon>
        <taxon>Clostridia</taxon>
        <taxon>Eubacteriales</taxon>
        <taxon>Clostridiaceae</taxon>
        <taxon>Clostridium</taxon>
    </lineage>
</organism>
<feature type="domain" description="Gfo/Idh/MocA-like oxidoreductase N-terminal" evidence="1">
    <location>
        <begin position="9"/>
        <end position="126"/>
    </location>
</feature>
<dbReference type="InterPro" id="IPR055170">
    <property type="entry name" value="GFO_IDH_MocA-like_dom"/>
</dbReference>
<dbReference type="Pfam" id="PF01408">
    <property type="entry name" value="GFO_IDH_MocA"/>
    <property type="match status" value="1"/>
</dbReference>
<dbReference type="AlphaFoldDB" id="A0A2S7FEI3"/>
<reference evidence="3 4" key="1">
    <citation type="submission" date="2016-01" db="EMBL/GenBank/DDBJ databases">
        <title>Characterization of the Clostridium difficile lineages that are prevalent in Hong Kong and China.</title>
        <authorList>
            <person name="Kwok J.S.-L."/>
            <person name="Lam W.-Y."/>
            <person name="Ip M."/>
            <person name="Chan T.-F."/>
            <person name="Hawkey P.M."/>
            <person name="Tsui S.K.-W."/>
        </authorList>
    </citation>
    <scope>NUCLEOTIDE SEQUENCE [LARGE SCALE GENOMIC DNA]</scope>
    <source>
        <strain evidence="3 4">300064</strain>
    </source>
</reference>
<dbReference type="Pfam" id="PF22725">
    <property type="entry name" value="GFO_IDH_MocA_C3"/>
    <property type="match status" value="1"/>
</dbReference>
<dbReference type="SUPFAM" id="SSF51735">
    <property type="entry name" value="NAD(P)-binding Rossmann-fold domains"/>
    <property type="match status" value="1"/>
</dbReference>
<dbReference type="RefSeq" id="WP_024040727.1">
    <property type="nucleotide sequence ID" value="NZ_CAVLFH010000001.1"/>
</dbReference>
<comment type="caution">
    <text evidence="3">The sequence shown here is derived from an EMBL/GenBank/DDBJ whole genome shotgun (WGS) entry which is preliminary data.</text>
</comment>
<evidence type="ECO:0000259" key="1">
    <source>
        <dbReference type="Pfam" id="PF01408"/>
    </source>
</evidence>
<evidence type="ECO:0000259" key="2">
    <source>
        <dbReference type="Pfam" id="PF22725"/>
    </source>
</evidence>
<dbReference type="Proteomes" id="UP000238081">
    <property type="component" value="Unassembled WGS sequence"/>
</dbReference>
<proteinExistence type="predicted"/>
<feature type="domain" description="GFO/IDH/MocA-like oxidoreductase" evidence="2">
    <location>
        <begin position="135"/>
        <end position="259"/>
    </location>
</feature>
<dbReference type="Gene3D" id="3.40.50.720">
    <property type="entry name" value="NAD(P)-binding Rossmann-like Domain"/>
    <property type="match status" value="1"/>
</dbReference>
<protein>
    <submittedName>
        <fullName evidence="3">Oxidoreductase</fullName>
    </submittedName>
</protein>
<dbReference type="InterPro" id="IPR052515">
    <property type="entry name" value="Gfo/Idh/MocA_Oxidoreductase"/>
</dbReference>
<dbReference type="GO" id="GO:0000166">
    <property type="term" value="F:nucleotide binding"/>
    <property type="evidence" value="ECO:0007669"/>
    <property type="project" value="InterPro"/>
</dbReference>
<dbReference type="Gene3D" id="3.30.360.10">
    <property type="entry name" value="Dihydrodipicolinate Reductase, domain 2"/>
    <property type="match status" value="1"/>
</dbReference>
<dbReference type="SUPFAM" id="SSF55347">
    <property type="entry name" value="Glyceraldehyde-3-phosphate dehydrogenase-like, C-terminal domain"/>
    <property type="match status" value="1"/>
</dbReference>
<evidence type="ECO:0000313" key="3">
    <source>
        <dbReference type="EMBL" id="PPV17398.1"/>
    </source>
</evidence>
<dbReference type="PANTHER" id="PTHR43249">
    <property type="entry name" value="UDP-N-ACETYL-2-AMINO-2-DEOXY-D-GLUCURONATE OXIDASE"/>
    <property type="match status" value="1"/>
</dbReference>
<dbReference type="InterPro" id="IPR000683">
    <property type="entry name" value="Gfo/Idh/MocA-like_OxRdtase_N"/>
</dbReference>
<sequence length="332" mass="37810">MKKFDKVVWGMVGCGVVTEKKSGPGLYKSENSELKAVFDLDYDRACDYAKRHGVPVVYKTVEEMLADPEINAVYLPTPPKFHKDYSMKCLEAGKIPYTEKPMALTYEECEEMIKKSQEVNLPIYVAFYRRGMAKYMKIKEIIESGKLGKINFVHLRQFMKVEDIDLDRENLPWRLKPEAAGGGKFVDMVAHVLDIVEYLFGKIENVSGMAENYGGYYDVEDTVNAIFKTESGVMGNGIWCYVADHDEEEMLIVGDKGRISTTGLFYGPIKVIVDGTEEVIDYQEPEHVAQPYIQTIVNELIGKEKSPADLESAAHVIKVMDEILEEYRKRYN</sequence>
<dbReference type="PANTHER" id="PTHR43249:SF1">
    <property type="entry name" value="D-GLUCOSIDE 3-DEHYDROGENASE"/>
    <property type="match status" value="1"/>
</dbReference>
<dbReference type="EMBL" id="LRDH01000024">
    <property type="protein sequence ID" value="PPV17398.1"/>
    <property type="molecule type" value="Genomic_DNA"/>
</dbReference>
<name>A0A2S7FEI3_CLOBU</name>
<accession>A0A2S7FEI3</accession>
<gene>
    <name evidence="3" type="ORF">AWN73_07705</name>
</gene>
<evidence type="ECO:0000313" key="4">
    <source>
        <dbReference type="Proteomes" id="UP000238081"/>
    </source>
</evidence>
<dbReference type="InterPro" id="IPR036291">
    <property type="entry name" value="NAD(P)-bd_dom_sf"/>
</dbReference>